<dbReference type="RefSeq" id="WP_073032205.1">
    <property type="nucleotide sequence ID" value="NZ_BMLR01000001.1"/>
</dbReference>
<dbReference type="PROSITE" id="PS00330">
    <property type="entry name" value="HEMOLYSIN_CALCIUM"/>
    <property type="match status" value="3"/>
</dbReference>
<dbReference type="InterPro" id="IPR001343">
    <property type="entry name" value="Hemolysn_Ca-bd"/>
</dbReference>
<dbReference type="OrthoDB" id="7801966at2"/>
<evidence type="ECO:0000256" key="2">
    <source>
        <dbReference type="ARBA" id="ARBA00022525"/>
    </source>
</evidence>
<gene>
    <name evidence="4" type="ORF">SAMN05444398_101451</name>
</gene>
<reference evidence="4 5" key="1">
    <citation type="submission" date="2016-11" db="EMBL/GenBank/DDBJ databases">
        <authorList>
            <person name="Jaros S."/>
            <person name="Januszkiewicz K."/>
            <person name="Wedrychowicz H."/>
        </authorList>
    </citation>
    <scope>NUCLEOTIDE SEQUENCE [LARGE SCALE GENOMIC DNA]</scope>
    <source>
        <strain evidence="4 5">DSM 29589</strain>
    </source>
</reference>
<proteinExistence type="predicted"/>
<sequence>MAFLALFLLVGASLAGMVGLSAGDIDIAGGAVDDDDVMDGTDGQDTLSGGSGNDLLIGRGGDDVLSGGAGTDWLLGLEGDDLLAGGAGADVLIGGAGFDTLIGGAGDDFIEAANVVDETALVASLDGLENLGDIAFGYALPGPSDTGDIVDLGPGDDTVVAGSDDSVTGGEGSDEFALGDWIEGGRPVVIEDFDLAEDLISFVHADDRPTPDMTLEVDRQTGMTTIKADGQAVAVLRNASPEFSLRNVAVGRYAA</sequence>
<feature type="signal peptide" evidence="3">
    <location>
        <begin position="1"/>
        <end position="22"/>
    </location>
</feature>
<dbReference type="Gene3D" id="2.150.10.10">
    <property type="entry name" value="Serralysin-like metalloprotease, C-terminal"/>
    <property type="match status" value="3"/>
</dbReference>
<comment type="subcellular location">
    <subcellularLocation>
        <location evidence="1">Secreted</location>
    </subcellularLocation>
</comment>
<keyword evidence="5" id="KW-1185">Reference proteome</keyword>
<dbReference type="GO" id="GO:0005509">
    <property type="term" value="F:calcium ion binding"/>
    <property type="evidence" value="ECO:0007669"/>
    <property type="project" value="InterPro"/>
</dbReference>
<organism evidence="4 5">
    <name type="scientific">Roseovarius pacificus</name>
    <dbReference type="NCBI Taxonomy" id="337701"/>
    <lineage>
        <taxon>Bacteria</taxon>
        <taxon>Pseudomonadati</taxon>
        <taxon>Pseudomonadota</taxon>
        <taxon>Alphaproteobacteria</taxon>
        <taxon>Rhodobacterales</taxon>
        <taxon>Roseobacteraceae</taxon>
        <taxon>Roseovarius</taxon>
    </lineage>
</organism>
<dbReference type="PANTHER" id="PTHR38340">
    <property type="entry name" value="S-LAYER PROTEIN"/>
    <property type="match status" value="1"/>
</dbReference>
<evidence type="ECO:0000256" key="1">
    <source>
        <dbReference type="ARBA" id="ARBA00004613"/>
    </source>
</evidence>
<dbReference type="STRING" id="337701.SAMN05444398_101451"/>
<feature type="chain" id="PRO_5012816534" evidence="3">
    <location>
        <begin position="23"/>
        <end position="255"/>
    </location>
</feature>
<dbReference type="Pfam" id="PF00353">
    <property type="entry name" value="HemolysinCabind"/>
    <property type="match status" value="3"/>
</dbReference>
<dbReference type="EMBL" id="FRBR01000001">
    <property type="protein sequence ID" value="SHL06160.1"/>
    <property type="molecule type" value="Genomic_DNA"/>
</dbReference>
<dbReference type="PRINTS" id="PR00313">
    <property type="entry name" value="CABNDNGRPT"/>
</dbReference>
<evidence type="ECO:0000313" key="5">
    <source>
        <dbReference type="Proteomes" id="UP000183974"/>
    </source>
</evidence>
<dbReference type="InterPro" id="IPR011049">
    <property type="entry name" value="Serralysin-like_metalloprot_C"/>
</dbReference>
<protein>
    <submittedName>
        <fullName evidence="4">Hemolysin-type calcium-binding repeat-containing protein</fullName>
    </submittedName>
</protein>
<dbReference type="InterPro" id="IPR050557">
    <property type="entry name" value="RTX_toxin/Mannuronan_C5-epim"/>
</dbReference>
<accession>A0A1M6XJG5</accession>
<evidence type="ECO:0000313" key="4">
    <source>
        <dbReference type="EMBL" id="SHL06160.1"/>
    </source>
</evidence>
<name>A0A1M6XJG5_9RHOB</name>
<dbReference type="AlphaFoldDB" id="A0A1M6XJG5"/>
<dbReference type="GO" id="GO:0005576">
    <property type="term" value="C:extracellular region"/>
    <property type="evidence" value="ECO:0007669"/>
    <property type="project" value="UniProtKB-SubCell"/>
</dbReference>
<keyword evidence="3" id="KW-0732">Signal</keyword>
<evidence type="ECO:0000256" key="3">
    <source>
        <dbReference type="SAM" id="SignalP"/>
    </source>
</evidence>
<dbReference type="SUPFAM" id="SSF51120">
    <property type="entry name" value="beta-Roll"/>
    <property type="match status" value="1"/>
</dbReference>
<dbReference type="InterPro" id="IPR018511">
    <property type="entry name" value="Hemolysin-typ_Ca-bd_CS"/>
</dbReference>
<dbReference type="PANTHER" id="PTHR38340:SF1">
    <property type="entry name" value="S-LAYER PROTEIN"/>
    <property type="match status" value="1"/>
</dbReference>
<dbReference type="Proteomes" id="UP000183974">
    <property type="component" value="Unassembled WGS sequence"/>
</dbReference>
<keyword evidence="2" id="KW-0964">Secreted</keyword>